<dbReference type="InParanoid" id="E9HJM0"/>
<feature type="compositionally biased region" description="Basic and acidic residues" evidence="2">
    <location>
        <begin position="360"/>
        <end position="370"/>
    </location>
</feature>
<feature type="compositionally biased region" description="Basic and acidic residues" evidence="2">
    <location>
        <begin position="658"/>
        <end position="668"/>
    </location>
</feature>
<feature type="region of interest" description="Disordered" evidence="2">
    <location>
        <begin position="658"/>
        <end position="702"/>
    </location>
</feature>
<keyword evidence="4" id="KW-1185">Reference proteome</keyword>
<dbReference type="AlphaFoldDB" id="E9HJM0"/>
<feature type="compositionally biased region" description="Basic and acidic residues" evidence="2">
    <location>
        <begin position="380"/>
        <end position="395"/>
    </location>
</feature>
<evidence type="ECO:0000256" key="1">
    <source>
        <dbReference type="SAM" id="Coils"/>
    </source>
</evidence>
<keyword evidence="1" id="KW-0175">Coiled coil</keyword>
<feature type="compositionally biased region" description="Basic and acidic residues" evidence="2">
    <location>
        <begin position="559"/>
        <end position="574"/>
    </location>
</feature>
<feature type="compositionally biased region" description="Basic residues" evidence="2">
    <location>
        <begin position="575"/>
        <end position="596"/>
    </location>
</feature>
<feature type="region of interest" description="Disordered" evidence="2">
    <location>
        <begin position="119"/>
        <end position="154"/>
    </location>
</feature>
<feature type="compositionally biased region" description="Basic and acidic residues" evidence="2">
    <location>
        <begin position="678"/>
        <end position="693"/>
    </location>
</feature>
<feature type="region of interest" description="Disordered" evidence="2">
    <location>
        <begin position="279"/>
        <end position="306"/>
    </location>
</feature>
<evidence type="ECO:0000313" key="3">
    <source>
        <dbReference type="EMBL" id="EFX68065.1"/>
    </source>
</evidence>
<dbReference type="KEGG" id="dpx:DAPPUDRAFT_330455"/>
<proteinExistence type="predicted"/>
<feature type="coiled-coil region" evidence="1">
    <location>
        <begin position="243"/>
        <end position="270"/>
    </location>
</feature>
<accession>E9HJM0</accession>
<gene>
    <name evidence="3" type="ORF">DAPPUDRAFT_330455</name>
</gene>
<evidence type="ECO:0000313" key="4">
    <source>
        <dbReference type="Proteomes" id="UP000000305"/>
    </source>
</evidence>
<sequence length="965" mass="108911">MAGVNGDNEVPEEETTTPPTQKDLRDATTWKKQRSAVRQQITKTIRYLGNLVNERGSRGSISSLMKHLENLLATAAKIHTNLSTVEDQAENDRQDEFHLKYVELAGDALERGQQYLNSRLGEPPSVIAGKKAPSISPSEQNRQEEERQLAQQRADAAILQADEARRQANEAANRADQARREATAAQQALQNLENDDDDTSAVTNLSQHLSQLELEKLKNKIKTEISTAEIRIQYLLNRTTRPKERDPEEIETLENDIKSLKAKYAELIDPTVTIYKRKKQVVEQSDRASSQGPDKPNPPKVAPAKSPIVTLFDSIDEIEEGATALPTQVKQRTTECAKCHAPITLSITTDKEQCRQCNTHRDTRNAEEQKPNTSQPLKTDQPKENIRRVDPKEEVPPQPPRRVNLPPTQHLAQPHQQVARIGAQAPTLGNIFDDDDDDEMALTNAAVTAWQEAVDRQAEILENGLVFINAQNVKKEIPAFTGEIESKTAIEEWFKIAERIATHAAWTEEQKLRFFQERMKKSAANFNDSLTAAEKATYAVWKQALLDGLTDNTTKARKKEQLKTLKQKETERNHPTKRKRPGRNRNARERHKKFKPPKVAPAKSPIVTLFDSIDEIEEGATALPTQVKQRTTECAKCHAPITLSITTDKEQCRQCNTHRDTRNAEEQKPNTSQPLKTDQPKENIRRVDPKEEVPPQPPRRVNLPPTQHLAQPHQQVARIGAQAPTLGNIFDDDDDDEMALTNAAVTAWQEAVDRQAEILENGLVFINAQNVKKEIPAFTGEIESKTAIEEWFKIAERIATHAAWTEEQKLRFFQERMKKSAANFNDSLTAAEKATYAVWKQALLDGLTDNTTKARKKEQLKTLKQKETERVRDFKIRIDDTYRIAYGVNAATSRHADVVALQTVESAEECEKVVEMKKITGNNDLSTAIMLAAKESKEMSEEVNNLKLLLQKLESMSVNQQKAEN</sequence>
<feature type="region of interest" description="Disordered" evidence="2">
    <location>
        <begin position="1"/>
        <end position="32"/>
    </location>
</feature>
<feature type="region of interest" description="Disordered" evidence="2">
    <location>
        <begin position="556"/>
        <end position="603"/>
    </location>
</feature>
<dbReference type="EMBL" id="GL732663">
    <property type="protein sequence ID" value="EFX68065.1"/>
    <property type="molecule type" value="Genomic_DNA"/>
</dbReference>
<dbReference type="PANTHER" id="PTHR46903">
    <property type="entry name" value="C2H2-TYPE DOMAIN-CONTAINING PROTEIN"/>
    <property type="match status" value="1"/>
</dbReference>
<reference evidence="3 4" key="1">
    <citation type="journal article" date="2011" name="Science">
        <title>The ecoresponsive genome of Daphnia pulex.</title>
        <authorList>
            <person name="Colbourne J.K."/>
            <person name="Pfrender M.E."/>
            <person name="Gilbert D."/>
            <person name="Thomas W.K."/>
            <person name="Tucker A."/>
            <person name="Oakley T.H."/>
            <person name="Tokishita S."/>
            <person name="Aerts A."/>
            <person name="Arnold G.J."/>
            <person name="Basu M.K."/>
            <person name="Bauer D.J."/>
            <person name="Caceres C.E."/>
            <person name="Carmel L."/>
            <person name="Casola C."/>
            <person name="Choi J.H."/>
            <person name="Detter J.C."/>
            <person name="Dong Q."/>
            <person name="Dusheyko S."/>
            <person name="Eads B.D."/>
            <person name="Frohlich T."/>
            <person name="Geiler-Samerotte K.A."/>
            <person name="Gerlach D."/>
            <person name="Hatcher P."/>
            <person name="Jogdeo S."/>
            <person name="Krijgsveld J."/>
            <person name="Kriventseva E.V."/>
            <person name="Kultz D."/>
            <person name="Laforsch C."/>
            <person name="Lindquist E."/>
            <person name="Lopez J."/>
            <person name="Manak J.R."/>
            <person name="Muller J."/>
            <person name="Pangilinan J."/>
            <person name="Patwardhan R.P."/>
            <person name="Pitluck S."/>
            <person name="Pritham E.J."/>
            <person name="Rechtsteiner A."/>
            <person name="Rho M."/>
            <person name="Rogozin I.B."/>
            <person name="Sakarya O."/>
            <person name="Salamov A."/>
            <person name="Schaack S."/>
            <person name="Shapiro H."/>
            <person name="Shiga Y."/>
            <person name="Skalitzky C."/>
            <person name="Smith Z."/>
            <person name="Souvorov A."/>
            <person name="Sung W."/>
            <person name="Tang Z."/>
            <person name="Tsuchiya D."/>
            <person name="Tu H."/>
            <person name="Vos H."/>
            <person name="Wang M."/>
            <person name="Wolf Y.I."/>
            <person name="Yamagata H."/>
            <person name="Yamada T."/>
            <person name="Ye Y."/>
            <person name="Shaw J.R."/>
            <person name="Andrews J."/>
            <person name="Crease T.J."/>
            <person name="Tang H."/>
            <person name="Lucas S.M."/>
            <person name="Robertson H.M."/>
            <person name="Bork P."/>
            <person name="Koonin E.V."/>
            <person name="Zdobnov E.M."/>
            <person name="Grigoriev I.V."/>
            <person name="Lynch M."/>
            <person name="Boore J.L."/>
        </authorList>
    </citation>
    <scope>NUCLEOTIDE SEQUENCE [LARGE SCALE GENOMIC DNA]</scope>
</reference>
<feature type="region of interest" description="Disordered" evidence="2">
    <location>
        <begin position="166"/>
        <end position="186"/>
    </location>
</feature>
<name>E9HJM0_DAPPU</name>
<protein>
    <submittedName>
        <fullName evidence="3">Uncharacterized protein</fullName>
    </submittedName>
</protein>
<evidence type="ECO:0000256" key="2">
    <source>
        <dbReference type="SAM" id="MobiDB-lite"/>
    </source>
</evidence>
<dbReference type="PANTHER" id="PTHR46903:SF1">
    <property type="entry name" value="CCHC-TYPE DOMAIN-CONTAINING PROTEIN"/>
    <property type="match status" value="1"/>
</dbReference>
<dbReference type="Proteomes" id="UP000000305">
    <property type="component" value="Unassembled WGS sequence"/>
</dbReference>
<organism evidence="3 4">
    <name type="scientific">Daphnia pulex</name>
    <name type="common">Water flea</name>
    <dbReference type="NCBI Taxonomy" id="6669"/>
    <lineage>
        <taxon>Eukaryota</taxon>
        <taxon>Metazoa</taxon>
        <taxon>Ecdysozoa</taxon>
        <taxon>Arthropoda</taxon>
        <taxon>Crustacea</taxon>
        <taxon>Branchiopoda</taxon>
        <taxon>Diplostraca</taxon>
        <taxon>Cladocera</taxon>
        <taxon>Anomopoda</taxon>
        <taxon>Daphniidae</taxon>
        <taxon>Daphnia</taxon>
    </lineage>
</organism>
<dbReference type="HOGENOM" id="CLU_306804_0_0_1"/>
<feature type="region of interest" description="Disordered" evidence="2">
    <location>
        <begin position="360"/>
        <end position="404"/>
    </location>
</feature>